<accession>A0ABQ6MTF9</accession>
<dbReference type="PROSITE" id="PS01258">
    <property type="entry name" value="BH2"/>
    <property type="match status" value="1"/>
</dbReference>
<evidence type="ECO:0008006" key="7">
    <source>
        <dbReference type="Google" id="ProtNLM"/>
    </source>
</evidence>
<dbReference type="SMART" id="SM00209">
    <property type="entry name" value="TSP1"/>
    <property type="match status" value="1"/>
</dbReference>
<dbReference type="PANTHER" id="PTHR22906:SF21">
    <property type="entry name" value="SEMA DOMAIN-CONTAINING PROTEIN"/>
    <property type="match status" value="1"/>
</dbReference>
<dbReference type="Proteomes" id="UP001165060">
    <property type="component" value="Unassembled WGS sequence"/>
</dbReference>
<dbReference type="SUPFAM" id="SSF82895">
    <property type="entry name" value="TSP-1 type 1 repeat"/>
    <property type="match status" value="1"/>
</dbReference>
<comment type="similarity">
    <text evidence="1">Belongs to the Bcl-2 family.</text>
</comment>
<organism evidence="5 6">
    <name type="scientific">Tetraparma gracilis</name>
    <dbReference type="NCBI Taxonomy" id="2962635"/>
    <lineage>
        <taxon>Eukaryota</taxon>
        <taxon>Sar</taxon>
        <taxon>Stramenopiles</taxon>
        <taxon>Ochrophyta</taxon>
        <taxon>Bolidophyceae</taxon>
        <taxon>Parmales</taxon>
        <taxon>Triparmaceae</taxon>
        <taxon>Tetraparma</taxon>
    </lineage>
</organism>
<gene>
    <name evidence="5" type="ORF">TeGR_g7865</name>
</gene>
<evidence type="ECO:0000256" key="3">
    <source>
        <dbReference type="ARBA" id="ARBA00023157"/>
    </source>
</evidence>
<name>A0ABQ6MTF9_9STRA</name>
<dbReference type="InterPro" id="IPR052065">
    <property type="entry name" value="Compl_asym_regulator"/>
</dbReference>
<protein>
    <recommendedName>
        <fullName evidence="7">Lipoxygenase domain-containing protein</fullName>
    </recommendedName>
</protein>
<dbReference type="InterPro" id="IPR020726">
    <property type="entry name" value="Bcl2_BH2_motif_CS"/>
</dbReference>
<evidence type="ECO:0000256" key="2">
    <source>
        <dbReference type="ARBA" id="ARBA00022737"/>
    </source>
</evidence>
<evidence type="ECO:0000313" key="5">
    <source>
        <dbReference type="EMBL" id="GMI32148.1"/>
    </source>
</evidence>
<dbReference type="Gene3D" id="2.20.100.10">
    <property type="entry name" value="Thrombospondin type-1 (TSP1) repeat"/>
    <property type="match status" value="1"/>
</dbReference>
<feature type="transmembrane region" description="Helical" evidence="4">
    <location>
        <begin position="45"/>
        <end position="65"/>
    </location>
</feature>
<proteinExistence type="inferred from homology"/>
<dbReference type="Pfam" id="PF00090">
    <property type="entry name" value="TSP_1"/>
    <property type="match status" value="1"/>
</dbReference>
<comment type="caution">
    <text evidence="5">The sequence shown here is derived from an EMBL/GenBank/DDBJ whole genome shotgun (WGS) entry which is preliminary data.</text>
</comment>
<keyword evidence="6" id="KW-1185">Reference proteome</keyword>
<dbReference type="InterPro" id="IPR036383">
    <property type="entry name" value="TSP1_rpt_sf"/>
</dbReference>
<keyword evidence="4" id="KW-1133">Transmembrane helix</keyword>
<keyword evidence="4" id="KW-0472">Membrane</keyword>
<keyword evidence="3" id="KW-1015">Disulfide bond</keyword>
<dbReference type="PROSITE" id="PS50092">
    <property type="entry name" value="TSP1"/>
    <property type="match status" value="1"/>
</dbReference>
<evidence type="ECO:0000256" key="4">
    <source>
        <dbReference type="SAM" id="Phobius"/>
    </source>
</evidence>
<dbReference type="EMBL" id="BRYB01003180">
    <property type="protein sequence ID" value="GMI32148.1"/>
    <property type="molecule type" value="Genomic_DNA"/>
</dbReference>
<dbReference type="Gene3D" id="1.20.245.10">
    <property type="entry name" value="Lipoxygenase-1, Domain 5"/>
    <property type="match status" value="1"/>
</dbReference>
<dbReference type="InterPro" id="IPR000884">
    <property type="entry name" value="TSP1_rpt"/>
</dbReference>
<dbReference type="PANTHER" id="PTHR22906">
    <property type="entry name" value="PROPERDIN"/>
    <property type="match status" value="1"/>
</dbReference>
<sequence>MCPAEALFNWIQAKREMMMMKGEPHHIAHILAACRRQGRHLKMKIFTGILVLCGVSVGSYFLGVYSGAETVGSSQAAAEEKTLRWWGSTPDPEPEEAQGGFCWSCSEHAGSRGWSWMFGWGACPCHTGWTGACCDVSTKAVEGGWSEWSEPGECSDECGTGTATYTRTCDNPKPKNGGGTCVGAYSKVETCYQGPCADGHALYGWADIADAEAAAFSANVALTYQDLFSSGICYIMQKSDKIQAAFFNSIGSAVMYEGVNFLRGFDWWGTGWVGAMGGSLFAGERWVRATDNAQIEIVPYTAVTGFDYGYSFMNDFFTADKSPDWEDDAGHDRAIGMITGSLQGADTTCLTHGLEPRFPFDHDMLMKAAWKGFTWFDFHEIKYASNGDFGYDLVNQRLAEFGTDDHPCTDTLGILMSETVFSVHLTYDEANEEFELDLTDMDQFASIDGFARMGGKARFVYDNTLGTYGRLRTIWIEYDNDGVSGEVERFTNTGAGTGGFSDPEVMEAEADNRLIGWRYAEKCIMSSLLSQTNLILHVKGLHLELAAAFQGVTIKNFKTDVDHPVRRMLDQFTHRSVQATNGNFDLLFEHKAAEFSLAPLPYDEQLRMIEWYINNKPLSMATLSMDMFAIERNMEQFTQKPSLDQNGRPEKFFWRWHYRATKAQAMFVTMIECWIEANGGWDQLVNDPLVQTWWEEMKIYMPSINEAVNQHSDWIDGGALTQSSFTRVTSTIMTWVSHIHEDVGHSASYVVYNPLHTPMMVPLDGIGVPLNSFAFNTNAYRTFVFLERAKLLEEPADFWFNDYAGANDGTDRVNTGSDRTCYTDMQATYTEFGNTDDAFSECGETGFYSCVDRVETSVSS</sequence>
<keyword evidence="2" id="KW-0677">Repeat</keyword>
<evidence type="ECO:0000313" key="6">
    <source>
        <dbReference type="Proteomes" id="UP001165060"/>
    </source>
</evidence>
<keyword evidence="4" id="KW-0812">Transmembrane</keyword>
<reference evidence="5 6" key="1">
    <citation type="journal article" date="2023" name="Commun. Biol.">
        <title>Genome analysis of Parmales, the sister group of diatoms, reveals the evolutionary specialization of diatoms from phago-mixotrophs to photoautotrophs.</title>
        <authorList>
            <person name="Ban H."/>
            <person name="Sato S."/>
            <person name="Yoshikawa S."/>
            <person name="Yamada K."/>
            <person name="Nakamura Y."/>
            <person name="Ichinomiya M."/>
            <person name="Sato N."/>
            <person name="Blanc-Mathieu R."/>
            <person name="Endo H."/>
            <person name="Kuwata A."/>
            <person name="Ogata H."/>
        </authorList>
    </citation>
    <scope>NUCLEOTIDE SEQUENCE [LARGE SCALE GENOMIC DNA]</scope>
</reference>
<evidence type="ECO:0000256" key="1">
    <source>
        <dbReference type="ARBA" id="ARBA00009458"/>
    </source>
</evidence>